<dbReference type="HOGENOM" id="CLU_000604_1_22_14"/>
<dbReference type="PROSITE" id="PS00211">
    <property type="entry name" value="ABC_TRANSPORTER_1"/>
    <property type="match status" value="1"/>
</dbReference>
<keyword evidence="7" id="KW-1185">Reference proteome</keyword>
<dbReference type="CDD" id="cd03255">
    <property type="entry name" value="ABC_MJ0796_LolCDE_FtsE"/>
    <property type="match status" value="1"/>
</dbReference>
<dbReference type="GO" id="GO:0016887">
    <property type="term" value="F:ATP hydrolysis activity"/>
    <property type="evidence" value="ECO:0007669"/>
    <property type="project" value="InterPro"/>
</dbReference>
<organism evidence="6 7">
    <name type="scientific">Mycoplasma parvum str. Indiana</name>
    <dbReference type="NCBI Taxonomy" id="1403316"/>
    <lineage>
        <taxon>Bacteria</taxon>
        <taxon>Bacillati</taxon>
        <taxon>Mycoplasmatota</taxon>
        <taxon>Mollicutes</taxon>
        <taxon>Mycoplasmataceae</taxon>
        <taxon>Mycoplasma</taxon>
    </lineage>
</organism>
<keyword evidence="2" id="KW-0813">Transport</keyword>
<dbReference type="InterPro" id="IPR017871">
    <property type="entry name" value="ABC_transporter-like_CS"/>
</dbReference>
<dbReference type="PROSITE" id="PS00675">
    <property type="entry name" value="SIGMA54_INTERACT_1"/>
    <property type="match status" value="1"/>
</dbReference>
<evidence type="ECO:0000256" key="3">
    <source>
        <dbReference type="ARBA" id="ARBA00022741"/>
    </source>
</evidence>
<proteinExistence type="inferred from homology"/>
<dbReference type="InterPro" id="IPR003593">
    <property type="entry name" value="AAA+_ATPase"/>
</dbReference>
<evidence type="ECO:0000313" key="7">
    <source>
        <dbReference type="Proteomes" id="UP000017119"/>
    </source>
</evidence>
<dbReference type="InterPro" id="IPR025662">
    <property type="entry name" value="Sigma_54_int_dom_ATP-bd_1"/>
</dbReference>
<dbReference type="Proteomes" id="UP000017119">
    <property type="component" value="Chromosome"/>
</dbReference>
<dbReference type="KEGG" id="mpv:PRV_02760"/>
<dbReference type="Pfam" id="PF00005">
    <property type="entry name" value="ABC_tran"/>
    <property type="match status" value="1"/>
</dbReference>
<feature type="domain" description="ABC transporter" evidence="5">
    <location>
        <begin position="80"/>
        <end position="317"/>
    </location>
</feature>
<dbReference type="OrthoDB" id="9802264at2"/>
<dbReference type="PATRIC" id="fig|1403316.3.peg.516"/>
<evidence type="ECO:0000256" key="2">
    <source>
        <dbReference type="ARBA" id="ARBA00022448"/>
    </source>
</evidence>
<dbReference type="InterPro" id="IPR003439">
    <property type="entry name" value="ABC_transporter-like_ATP-bd"/>
</dbReference>
<dbReference type="GO" id="GO:0005524">
    <property type="term" value="F:ATP binding"/>
    <property type="evidence" value="ECO:0007669"/>
    <property type="project" value="UniProtKB-KW"/>
</dbReference>
<evidence type="ECO:0000259" key="5">
    <source>
        <dbReference type="PROSITE" id="PS50893"/>
    </source>
</evidence>
<accession>U5NG81</accession>
<comment type="similarity">
    <text evidence="1">Belongs to the ABC transporter superfamily.</text>
</comment>
<sequence length="317" mass="36252">MVNLSCFSLLNFLYKLYNHQKEEDCFQNKKLDYKSWAKSEKKEIKKLKKDHTKEVIKEVVKLNKIHKGTVIYPNSPGYVIECRNLEKWYFNKKTGEYVRILKNVNLKVKSGELVVILGESGSGKTTLLNILAGMERASNGESIVYSHSLTTMNQEWLSFFRSKYLSIIFQNYALIPELTVRENILIGQQIQKDVKKRLDIDQIAELLGISQQMSKKPRALSGGQQQRVSIARALAKNPSLIFADEPTGAVDADTCRDILNIFVDINKKYKTTIFLITHNRLIAKIAHKVVHIDKGMIISTVTQIPVHPNTIDWQISS</sequence>
<dbReference type="InterPro" id="IPR017911">
    <property type="entry name" value="MacB-like_ATP-bd"/>
</dbReference>
<dbReference type="RefSeq" id="WP_022770481.1">
    <property type="nucleotide sequence ID" value="NC_022575.1"/>
</dbReference>
<dbReference type="STRING" id="1403316.PRV_02760"/>
<evidence type="ECO:0000256" key="4">
    <source>
        <dbReference type="ARBA" id="ARBA00022840"/>
    </source>
</evidence>
<dbReference type="EMBL" id="CP006771">
    <property type="protein sequence ID" value="AGX89278.1"/>
    <property type="molecule type" value="Genomic_DNA"/>
</dbReference>
<dbReference type="PANTHER" id="PTHR42798">
    <property type="entry name" value="LIPOPROTEIN-RELEASING SYSTEM ATP-BINDING PROTEIN LOLD"/>
    <property type="match status" value="1"/>
</dbReference>
<evidence type="ECO:0000313" key="6">
    <source>
        <dbReference type="EMBL" id="AGX89278.1"/>
    </source>
</evidence>
<name>U5NG81_9MOLU</name>
<evidence type="ECO:0000256" key="1">
    <source>
        <dbReference type="ARBA" id="ARBA00005417"/>
    </source>
</evidence>
<dbReference type="Gene3D" id="3.40.50.300">
    <property type="entry name" value="P-loop containing nucleotide triphosphate hydrolases"/>
    <property type="match status" value="1"/>
</dbReference>
<reference evidence="6 7" key="1">
    <citation type="journal article" date="2013" name="Genome Announc.">
        <title>Genome Sequence of Mycoplasma parvum (Formerly Eperythrozoon parvum), a Diminutive Hemoplasma of the Pig.</title>
        <authorList>
            <person name="do Nascimento N.C."/>
            <person name="Dos Santos A.P."/>
            <person name="Chu Y."/>
            <person name="Guimaraes A.M."/>
            <person name="Pagliaro A."/>
            <person name="Messick J.B."/>
        </authorList>
    </citation>
    <scope>NUCLEOTIDE SEQUENCE [LARGE SCALE GENOMIC DNA]</scope>
    <source>
        <strain evidence="6 7">Indiana</strain>
    </source>
</reference>
<dbReference type="InterPro" id="IPR027417">
    <property type="entry name" value="P-loop_NTPase"/>
</dbReference>
<dbReference type="SUPFAM" id="SSF52540">
    <property type="entry name" value="P-loop containing nucleoside triphosphate hydrolases"/>
    <property type="match status" value="1"/>
</dbReference>
<keyword evidence="3" id="KW-0547">Nucleotide-binding</keyword>
<gene>
    <name evidence="6" type="ORF">PRV_02760</name>
</gene>
<dbReference type="PANTHER" id="PTHR42798:SF2">
    <property type="entry name" value="ABC TRANSPORTER ATP-BINDING PROTEIN MG467-RELATED"/>
    <property type="match status" value="1"/>
</dbReference>
<dbReference type="PROSITE" id="PS50893">
    <property type="entry name" value="ABC_TRANSPORTER_2"/>
    <property type="match status" value="1"/>
</dbReference>
<dbReference type="SMART" id="SM00382">
    <property type="entry name" value="AAA"/>
    <property type="match status" value="1"/>
</dbReference>
<dbReference type="AlphaFoldDB" id="U5NG81"/>
<keyword evidence="4 6" id="KW-0067">ATP-binding</keyword>
<protein>
    <submittedName>
        <fullName evidence="6">ABC transporter ATP-binding protein</fullName>
    </submittedName>
</protein>